<keyword evidence="7 8" id="KW-0472">Membrane</keyword>
<reference evidence="9 10" key="1">
    <citation type="submission" date="2014-04" db="EMBL/GenBank/DDBJ databases">
        <authorList>
            <consortium name="DOE Joint Genome Institute"/>
            <person name="Kuo A."/>
            <person name="Girlanda M."/>
            <person name="Perotto S."/>
            <person name="Kohler A."/>
            <person name="Nagy L.G."/>
            <person name="Floudas D."/>
            <person name="Copeland A."/>
            <person name="Barry K.W."/>
            <person name="Cichocki N."/>
            <person name="Veneault-Fourrey C."/>
            <person name="LaButti K."/>
            <person name="Lindquist E.A."/>
            <person name="Lipzen A."/>
            <person name="Lundell T."/>
            <person name="Morin E."/>
            <person name="Murat C."/>
            <person name="Sun H."/>
            <person name="Tunlid A."/>
            <person name="Henrissat B."/>
            <person name="Grigoriev I.V."/>
            <person name="Hibbett D.S."/>
            <person name="Martin F."/>
            <person name="Nordberg H.P."/>
            <person name="Cantor M.N."/>
            <person name="Hua S.X."/>
        </authorList>
    </citation>
    <scope>NUCLEOTIDE SEQUENCE [LARGE SCALE GENOMIC DNA]</scope>
    <source>
        <strain evidence="9 10">MUT 4182</strain>
    </source>
</reference>
<keyword evidence="10" id="KW-1185">Reference proteome</keyword>
<accession>A0A0C3KUH8</accession>
<dbReference type="GO" id="GO:0005254">
    <property type="term" value="F:chloride channel activity"/>
    <property type="evidence" value="ECO:0007669"/>
    <property type="project" value="InterPro"/>
</dbReference>
<keyword evidence="6" id="KW-0406">Ion transport</keyword>
<name>A0A0C3KUH8_9AGAM</name>
<protein>
    <submittedName>
        <fullName evidence="9">Uncharacterized protein</fullName>
    </submittedName>
</protein>
<organism evidence="9 10">
    <name type="scientific">Tulasnella calospora MUT 4182</name>
    <dbReference type="NCBI Taxonomy" id="1051891"/>
    <lineage>
        <taxon>Eukaryota</taxon>
        <taxon>Fungi</taxon>
        <taxon>Dikarya</taxon>
        <taxon>Basidiomycota</taxon>
        <taxon>Agaricomycotina</taxon>
        <taxon>Agaricomycetes</taxon>
        <taxon>Cantharellales</taxon>
        <taxon>Tulasnellaceae</taxon>
        <taxon>Tulasnella</taxon>
    </lineage>
</organism>
<evidence type="ECO:0000256" key="1">
    <source>
        <dbReference type="ARBA" id="ARBA00004651"/>
    </source>
</evidence>
<proteinExistence type="predicted"/>
<reference evidence="10" key="2">
    <citation type="submission" date="2015-01" db="EMBL/GenBank/DDBJ databases">
        <title>Evolutionary Origins and Diversification of the Mycorrhizal Mutualists.</title>
        <authorList>
            <consortium name="DOE Joint Genome Institute"/>
            <consortium name="Mycorrhizal Genomics Consortium"/>
            <person name="Kohler A."/>
            <person name="Kuo A."/>
            <person name="Nagy L.G."/>
            <person name="Floudas D."/>
            <person name="Copeland A."/>
            <person name="Barry K.W."/>
            <person name="Cichocki N."/>
            <person name="Veneault-Fourrey C."/>
            <person name="LaButti K."/>
            <person name="Lindquist E.A."/>
            <person name="Lipzen A."/>
            <person name="Lundell T."/>
            <person name="Morin E."/>
            <person name="Murat C."/>
            <person name="Riley R."/>
            <person name="Ohm R."/>
            <person name="Sun H."/>
            <person name="Tunlid A."/>
            <person name="Henrissat B."/>
            <person name="Grigoriev I.V."/>
            <person name="Hibbett D.S."/>
            <person name="Martin F."/>
        </authorList>
    </citation>
    <scope>NUCLEOTIDE SEQUENCE [LARGE SCALE GENOMIC DNA]</scope>
    <source>
        <strain evidence="10">MUT 4182</strain>
    </source>
</reference>
<dbReference type="OrthoDB" id="1368at2759"/>
<evidence type="ECO:0000313" key="10">
    <source>
        <dbReference type="Proteomes" id="UP000054248"/>
    </source>
</evidence>
<sequence length="91" mass="10355">MTVGSRFKYYYKKFNSTVINDMWPELWFFSSVAVAVCCINKYTDVNFTLSTTLLTVLGTVLGLVISFRTTSAYDRYWEVSLLDLLLASTPG</sequence>
<comment type="subcellular location">
    <subcellularLocation>
        <location evidence="1">Cell membrane</location>
        <topology evidence="1">Multi-pass membrane protein</topology>
    </subcellularLocation>
</comment>
<dbReference type="GO" id="GO:0005886">
    <property type="term" value="C:plasma membrane"/>
    <property type="evidence" value="ECO:0007669"/>
    <property type="project" value="UniProtKB-SubCell"/>
</dbReference>
<evidence type="ECO:0000256" key="7">
    <source>
        <dbReference type="ARBA" id="ARBA00023136"/>
    </source>
</evidence>
<dbReference type="PANTHER" id="PTHR33281:SF19">
    <property type="entry name" value="VOLTAGE-DEPENDENT ANION CHANNEL-FORMING PROTEIN YNEE"/>
    <property type="match status" value="1"/>
</dbReference>
<dbReference type="EMBL" id="KN823047">
    <property type="protein sequence ID" value="KIO25158.1"/>
    <property type="molecule type" value="Genomic_DNA"/>
</dbReference>
<dbReference type="Pfam" id="PF25539">
    <property type="entry name" value="Bestrophin_2"/>
    <property type="match status" value="1"/>
</dbReference>
<evidence type="ECO:0000256" key="4">
    <source>
        <dbReference type="ARBA" id="ARBA00022692"/>
    </source>
</evidence>
<gene>
    <name evidence="9" type="ORF">M407DRAFT_25484</name>
</gene>
<keyword evidence="4 8" id="KW-0812">Transmembrane</keyword>
<keyword evidence="5 8" id="KW-1133">Transmembrane helix</keyword>
<dbReference type="Proteomes" id="UP000054248">
    <property type="component" value="Unassembled WGS sequence"/>
</dbReference>
<dbReference type="PANTHER" id="PTHR33281">
    <property type="entry name" value="UPF0187 PROTEIN YNEE"/>
    <property type="match status" value="1"/>
</dbReference>
<keyword evidence="2" id="KW-0813">Transport</keyword>
<evidence type="ECO:0000313" key="9">
    <source>
        <dbReference type="EMBL" id="KIO25158.1"/>
    </source>
</evidence>
<evidence type="ECO:0000256" key="6">
    <source>
        <dbReference type="ARBA" id="ARBA00023065"/>
    </source>
</evidence>
<dbReference type="InterPro" id="IPR044669">
    <property type="entry name" value="YneE/VCCN1/2-like"/>
</dbReference>
<dbReference type="HOGENOM" id="CLU_2428675_0_0_1"/>
<evidence type="ECO:0000256" key="3">
    <source>
        <dbReference type="ARBA" id="ARBA00022475"/>
    </source>
</evidence>
<evidence type="ECO:0000256" key="2">
    <source>
        <dbReference type="ARBA" id="ARBA00022448"/>
    </source>
</evidence>
<feature type="transmembrane region" description="Helical" evidence="8">
    <location>
        <begin position="48"/>
        <end position="67"/>
    </location>
</feature>
<evidence type="ECO:0000256" key="8">
    <source>
        <dbReference type="SAM" id="Phobius"/>
    </source>
</evidence>
<keyword evidence="3" id="KW-1003">Cell membrane</keyword>
<dbReference type="STRING" id="1051891.A0A0C3KUH8"/>
<dbReference type="AlphaFoldDB" id="A0A0C3KUH8"/>
<evidence type="ECO:0000256" key="5">
    <source>
        <dbReference type="ARBA" id="ARBA00022989"/>
    </source>
</evidence>